<dbReference type="PANTHER" id="PTHR46313">
    <property type="match status" value="1"/>
</dbReference>
<dbReference type="InterPro" id="IPR036188">
    <property type="entry name" value="FAD/NAD-bd_sf"/>
</dbReference>
<dbReference type="SUPFAM" id="SSF51905">
    <property type="entry name" value="FAD/NAD(P)-binding domain"/>
    <property type="match status" value="1"/>
</dbReference>
<name>A0AAE0FE08_9CHLO</name>
<dbReference type="InterPro" id="IPR045892">
    <property type="entry name" value="CrtISO-like"/>
</dbReference>
<proteinExistence type="predicted"/>
<protein>
    <recommendedName>
        <fullName evidence="1">Amine oxidase domain-containing protein</fullName>
    </recommendedName>
</protein>
<dbReference type="EMBL" id="LGRX02020167">
    <property type="protein sequence ID" value="KAK3257745.1"/>
    <property type="molecule type" value="Genomic_DNA"/>
</dbReference>
<dbReference type="GO" id="GO:0016491">
    <property type="term" value="F:oxidoreductase activity"/>
    <property type="evidence" value="ECO:0007669"/>
    <property type="project" value="InterPro"/>
</dbReference>
<accession>A0AAE0FE08</accession>
<dbReference type="Pfam" id="PF13450">
    <property type="entry name" value="NAD_binding_8"/>
    <property type="match status" value="1"/>
</dbReference>
<feature type="domain" description="Amine oxidase" evidence="1">
    <location>
        <begin position="233"/>
        <end position="613"/>
    </location>
</feature>
<dbReference type="Pfam" id="PF01593">
    <property type="entry name" value="Amino_oxidase"/>
    <property type="match status" value="1"/>
</dbReference>
<comment type="caution">
    <text evidence="2">The sequence shown here is derived from an EMBL/GenBank/DDBJ whole genome shotgun (WGS) entry which is preliminary data.</text>
</comment>
<evidence type="ECO:0000313" key="3">
    <source>
        <dbReference type="Proteomes" id="UP001190700"/>
    </source>
</evidence>
<dbReference type="GO" id="GO:0016116">
    <property type="term" value="P:carotenoid metabolic process"/>
    <property type="evidence" value="ECO:0007669"/>
    <property type="project" value="InterPro"/>
</dbReference>
<keyword evidence="3" id="KW-1185">Reference proteome</keyword>
<dbReference type="PANTHER" id="PTHR46313:SF3">
    <property type="entry name" value="PROLYCOPENE ISOMERASE, CHLOROPLASTIC"/>
    <property type="match status" value="1"/>
</dbReference>
<dbReference type="Proteomes" id="UP001190700">
    <property type="component" value="Unassembled WGS sequence"/>
</dbReference>
<organism evidence="2 3">
    <name type="scientific">Cymbomonas tetramitiformis</name>
    <dbReference type="NCBI Taxonomy" id="36881"/>
    <lineage>
        <taxon>Eukaryota</taxon>
        <taxon>Viridiplantae</taxon>
        <taxon>Chlorophyta</taxon>
        <taxon>Pyramimonadophyceae</taxon>
        <taxon>Pyramimonadales</taxon>
        <taxon>Pyramimonadaceae</taxon>
        <taxon>Cymbomonas</taxon>
    </lineage>
</organism>
<evidence type="ECO:0000313" key="2">
    <source>
        <dbReference type="EMBL" id="KAK3257745.1"/>
    </source>
</evidence>
<dbReference type="InterPro" id="IPR002937">
    <property type="entry name" value="Amino_oxidase"/>
</dbReference>
<dbReference type="AlphaFoldDB" id="A0AAE0FE08"/>
<evidence type="ECO:0000259" key="1">
    <source>
        <dbReference type="Pfam" id="PF01593"/>
    </source>
</evidence>
<sequence length="635" mass="68678">MQARPLALGPCPIEKFRSTHNSCSHLRPPLKTSAVFRGLPSDAGLGQSYAHRKPSLLRASLSSRPRTGLLAGALEISRINFGPKRFMITASAGHTTWGESARSTPGRAVPQEVDVVVVGAGLGGLCCGALLAKYGLSVAVLESHTVAGGVAHPFERNGYFFDSGPSFYSGLSDPKGTSANALRQVLDVLGESMGCIHTYDKWTCYIPESDLKGPFVCSTNREEYRQQLEKFAGSQAVAEFDQLERLFEPVNRLTVSAPFAAFRWDPAAAISFSRYLKGFFDCGALDNGGALLRQMSGMLGDLMEGVVTDPFLKKWLDLECFVITGQLANRSPIPEMAFMYRERHKSGAVLDYCHSAQYIAALVRGLEKFGGSLHLGAHVDEVLVDGGRAAGVRLKSGNVIRAKKAVVSNASCWDTLKLLPQGALPERAMRDTAATPETKSFVHLHLGISADGLPPPEELGIHHLVVQDWALGVDGSQNIINISIPTVLDPSLAPAGKHVVHAYTAGNESYDNWENMKRGTPEYEALKEERSECLWKALENVIPDIRDRAEVRLVGTPLTHARFNRRHRGSYGPALTEFPGPKTPLPGLYACGDSTFPGIGVPSACASGMFCANSLVPIWDHVKFIDELEALANGN</sequence>
<dbReference type="Gene3D" id="3.50.50.60">
    <property type="entry name" value="FAD/NAD(P)-binding domain"/>
    <property type="match status" value="2"/>
</dbReference>
<reference evidence="2 3" key="1">
    <citation type="journal article" date="2015" name="Genome Biol. Evol.">
        <title>Comparative Genomics of a Bacterivorous Green Alga Reveals Evolutionary Causalities and Consequences of Phago-Mixotrophic Mode of Nutrition.</title>
        <authorList>
            <person name="Burns J.A."/>
            <person name="Paasch A."/>
            <person name="Narechania A."/>
            <person name="Kim E."/>
        </authorList>
    </citation>
    <scope>NUCLEOTIDE SEQUENCE [LARGE SCALE GENOMIC DNA]</scope>
    <source>
        <strain evidence="2 3">PLY_AMNH</strain>
    </source>
</reference>
<gene>
    <name evidence="2" type="ORF">CYMTET_33186</name>
</gene>